<reference evidence="3" key="1">
    <citation type="submission" date="2024-04" db="EMBL/GenBank/DDBJ databases">
        <authorList>
            <person name="Shaw F."/>
            <person name="Minotto A."/>
        </authorList>
    </citation>
    <scope>NUCLEOTIDE SEQUENCE [LARGE SCALE GENOMIC DNA]</scope>
</reference>
<organism evidence="2 3">
    <name type="scientific">Somion occarium</name>
    <dbReference type="NCBI Taxonomy" id="3059160"/>
    <lineage>
        <taxon>Eukaryota</taxon>
        <taxon>Fungi</taxon>
        <taxon>Dikarya</taxon>
        <taxon>Basidiomycota</taxon>
        <taxon>Agaricomycotina</taxon>
        <taxon>Agaricomycetes</taxon>
        <taxon>Polyporales</taxon>
        <taxon>Cerrenaceae</taxon>
        <taxon>Somion</taxon>
    </lineage>
</organism>
<feature type="transmembrane region" description="Helical" evidence="1">
    <location>
        <begin position="85"/>
        <end position="104"/>
    </location>
</feature>
<protein>
    <submittedName>
        <fullName evidence="2">Uncharacterized protein</fullName>
    </submittedName>
</protein>
<dbReference type="Proteomes" id="UP001497453">
    <property type="component" value="Chromosome 7"/>
</dbReference>
<feature type="transmembrane region" description="Helical" evidence="1">
    <location>
        <begin position="294"/>
        <end position="316"/>
    </location>
</feature>
<feature type="transmembrane region" description="Helical" evidence="1">
    <location>
        <begin position="54"/>
        <end position="73"/>
    </location>
</feature>
<feature type="transmembrane region" description="Helical" evidence="1">
    <location>
        <begin position="23"/>
        <end position="42"/>
    </location>
</feature>
<evidence type="ECO:0000313" key="3">
    <source>
        <dbReference type="Proteomes" id="UP001497453"/>
    </source>
</evidence>
<feature type="transmembrane region" description="Helical" evidence="1">
    <location>
        <begin position="252"/>
        <end position="274"/>
    </location>
</feature>
<proteinExistence type="predicted"/>
<evidence type="ECO:0000313" key="2">
    <source>
        <dbReference type="EMBL" id="CAL1713843.1"/>
    </source>
</evidence>
<name>A0ABP1E397_9APHY</name>
<keyword evidence="3" id="KW-1185">Reference proteome</keyword>
<feature type="transmembrane region" description="Helical" evidence="1">
    <location>
        <begin position="190"/>
        <end position="213"/>
    </location>
</feature>
<feature type="transmembrane region" description="Helical" evidence="1">
    <location>
        <begin position="140"/>
        <end position="158"/>
    </location>
</feature>
<gene>
    <name evidence="2" type="ORF">GFSPODELE1_LOCUS9509</name>
</gene>
<sequence>MVFVQLDSINEIDCRGQEVNPDISGIGVRVSFYLQNVFLLFLVNRSWEDAPGALWTFTMTNIGLTVAAIVQTANQQLSLFQALQVSNLVWLANFGCFFALASYSRRRDTKKKVRDGLSENHVPTTSHTPNLNWVNSIPRYASMLQMLFSMALTLYTWANASSFGNQDACAPFVKYVVFFATLPALGSGRVVALTVTSFLTAVYVALSLHELLAQYCSYRRGTRHSDLHFSRAELEPGYIAYLSIHKSKGTRLAVDPMLVGILICQAVVFVYFIICTELLLQRNPSIYSSSDNEWGFGQILALIVIVPSLISLIQAFQKHGLGSLHHLKSRPRRRHSTA</sequence>
<keyword evidence="1" id="KW-1133">Transmembrane helix</keyword>
<dbReference type="EMBL" id="OZ037950">
    <property type="protein sequence ID" value="CAL1713843.1"/>
    <property type="molecule type" value="Genomic_DNA"/>
</dbReference>
<keyword evidence="1" id="KW-0812">Transmembrane</keyword>
<evidence type="ECO:0000256" key="1">
    <source>
        <dbReference type="SAM" id="Phobius"/>
    </source>
</evidence>
<keyword evidence="1" id="KW-0472">Membrane</keyword>
<accession>A0ABP1E397</accession>